<evidence type="ECO:0000313" key="2">
    <source>
        <dbReference type="EMBL" id="MBB4764837.1"/>
    </source>
</evidence>
<reference evidence="2 3" key="1">
    <citation type="submission" date="2020-08" db="EMBL/GenBank/DDBJ databases">
        <title>Sequencing the genomes of 1000 actinobacteria strains.</title>
        <authorList>
            <person name="Klenk H.-P."/>
        </authorList>
    </citation>
    <scope>NUCLEOTIDE SEQUENCE [LARGE SCALE GENOMIC DNA]</scope>
    <source>
        <strain evidence="2 3">DSM 43149</strain>
    </source>
</reference>
<keyword evidence="1" id="KW-0732">Signal</keyword>
<feature type="signal peptide" evidence="1">
    <location>
        <begin position="1"/>
        <end position="21"/>
    </location>
</feature>
<evidence type="ECO:0008006" key="4">
    <source>
        <dbReference type="Google" id="ProtNLM"/>
    </source>
</evidence>
<keyword evidence="3" id="KW-1185">Reference proteome</keyword>
<proteinExistence type="predicted"/>
<dbReference type="EMBL" id="JACHNH010000001">
    <property type="protein sequence ID" value="MBB4764837.1"/>
    <property type="molecule type" value="Genomic_DNA"/>
</dbReference>
<protein>
    <recommendedName>
        <fullName evidence="4">LigA protein</fullName>
    </recommendedName>
</protein>
<sequence length="385" mass="39069">MKIRISTAAIAALALVAAAGAAAPKWTFVPAVPLPAGVANSQLRAVTAVSARDLWVGGAWWDKTQVHPLLAHWDGTAWTVPALPALPQDAYLTGVDAVGAGDVWAVGSTAPGLAPNSPSTPSVLHYDGLTWRPVPTPALPAGSANDLDAIDMRTAGDGWAVGETSTGSLAQPLILRWRAGEWIGSPVPKSAGASGGLVAVAAAAADDVWAVGTEVDTATGAGHGLVLHFDGATWSRAELSTPAGTTLDAVAVAGPGDVWAAGRTCGLACAAAVWHLTAAGWQPVPPIGGTEVAALVAFGPDDVWTLGYQLLPNNRKADHVEHWDGKRFTAEDTGLPTLPPPGGNQGELGSATPIFAAAGVPETGELWAVGWSDPPAVAPRMIHRG</sequence>
<dbReference type="Proteomes" id="UP000578112">
    <property type="component" value="Unassembled WGS sequence"/>
</dbReference>
<evidence type="ECO:0000313" key="3">
    <source>
        <dbReference type="Proteomes" id="UP000578112"/>
    </source>
</evidence>
<gene>
    <name evidence="2" type="ORF">BJ971_005393</name>
</gene>
<dbReference type="RefSeq" id="WP_184995980.1">
    <property type="nucleotide sequence ID" value="NZ_BOMK01000003.1"/>
</dbReference>
<feature type="chain" id="PRO_5031515010" description="LigA protein" evidence="1">
    <location>
        <begin position="22"/>
        <end position="385"/>
    </location>
</feature>
<dbReference type="AlphaFoldDB" id="A0A7W7I1U7"/>
<evidence type="ECO:0000256" key="1">
    <source>
        <dbReference type="SAM" id="SignalP"/>
    </source>
</evidence>
<name>A0A7W7I1U7_9ACTN</name>
<organism evidence="2 3">
    <name type="scientific">Actinoplanes digitatis</name>
    <dbReference type="NCBI Taxonomy" id="1868"/>
    <lineage>
        <taxon>Bacteria</taxon>
        <taxon>Bacillati</taxon>
        <taxon>Actinomycetota</taxon>
        <taxon>Actinomycetes</taxon>
        <taxon>Micromonosporales</taxon>
        <taxon>Micromonosporaceae</taxon>
        <taxon>Actinoplanes</taxon>
    </lineage>
</organism>
<comment type="caution">
    <text evidence="2">The sequence shown here is derived from an EMBL/GenBank/DDBJ whole genome shotgun (WGS) entry which is preliminary data.</text>
</comment>
<accession>A0A7W7I1U7</accession>